<evidence type="ECO:0000259" key="4">
    <source>
        <dbReference type="PROSITE" id="PS51462"/>
    </source>
</evidence>
<dbReference type="Pfam" id="PF07978">
    <property type="entry name" value="NIPSNAP"/>
    <property type="match status" value="1"/>
</dbReference>
<dbReference type="InterPro" id="IPR000086">
    <property type="entry name" value="NUDIX_hydrolase_dom"/>
</dbReference>
<dbReference type="InterPro" id="IPR011008">
    <property type="entry name" value="Dimeric_a/b-barrel"/>
</dbReference>
<accession>A0A1I2QQT3</accession>
<protein>
    <submittedName>
        <fullName evidence="5">ADP-ribose pyrophosphatase YjhB, NUDIX family</fullName>
    </submittedName>
</protein>
<dbReference type="SUPFAM" id="SSF54909">
    <property type="entry name" value="Dimeric alpha+beta barrel"/>
    <property type="match status" value="1"/>
</dbReference>
<dbReference type="PANTHER" id="PTHR43046:SF2">
    <property type="entry name" value="8-OXO-DGTP DIPHOSPHATASE-RELATED"/>
    <property type="match status" value="1"/>
</dbReference>
<dbReference type="Proteomes" id="UP000198897">
    <property type="component" value="Unassembled WGS sequence"/>
</dbReference>
<dbReference type="PROSITE" id="PS00893">
    <property type="entry name" value="NUDIX_BOX"/>
    <property type="match status" value="1"/>
</dbReference>
<dbReference type="CDD" id="cd02883">
    <property type="entry name" value="NUDIX_Hydrolase"/>
    <property type="match status" value="1"/>
</dbReference>
<comment type="cofactor">
    <cofactor evidence="1">
        <name>Mg(2+)</name>
        <dbReference type="ChEBI" id="CHEBI:18420"/>
    </cofactor>
</comment>
<keyword evidence="2 3" id="KW-0378">Hydrolase</keyword>
<dbReference type="RefSeq" id="WP_089753249.1">
    <property type="nucleotide sequence ID" value="NZ_FOOG01000033.1"/>
</dbReference>
<dbReference type="InterPro" id="IPR020084">
    <property type="entry name" value="NUDIX_hydrolase_CS"/>
</dbReference>
<evidence type="ECO:0000256" key="1">
    <source>
        <dbReference type="ARBA" id="ARBA00001946"/>
    </source>
</evidence>
<evidence type="ECO:0000313" key="6">
    <source>
        <dbReference type="Proteomes" id="UP000198897"/>
    </source>
</evidence>
<gene>
    <name evidence="5" type="ORF">SAMN05216353_13327</name>
</gene>
<dbReference type="InterPro" id="IPR020476">
    <property type="entry name" value="Nudix_hydrolase"/>
</dbReference>
<dbReference type="Gene3D" id="3.30.70.100">
    <property type="match status" value="1"/>
</dbReference>
<evidence type="ECO:0000313" key="5">
    <source>
        <dbReference type="EMBL" id="SFG30668.1"/>
    </source>
</evidence>
<comment type="similarity">
    <text evidence="3">Belongs to the Nudix hydrolase family.</text>
</comment>
<dbReference type="PROSITE" id="PS51462">
    <property type="entry name" value="NUDIX"/>
    <property type="match status" value="1"/>
</dbReference>
<dbReference type="Pfam" id="PF00293">
    <property type="entry name" value="NUDIX"/>
    <property type="match status" value="1"/>
</dbReference>
<evidence type="ECO:0000256" key="3">
    <source>
        <dbReference type="RuleBase" id="RU003476"/>
    </source>
</evidence>
<dbReference type="PANTHER" id="PTHR43046">
    <property type="entry name" value="GDP-MANNOSE MANNOSYL HYDROLASE"/>
    <property type="match status" value="1"/>
</dbReference>
<evidence type="ECO:0000256" key="2">
    <source>
        <dbReference type="ARBA" id="ARBA00022801"/>
    </source>
</evidence>
<dbReference type="OrthoDB" id="9816289at2"/>
<dbReference type="InterPro" id="IPR015797">
    <property type="entry name" value="NUDIX_hydrolase-like_dom_sf"/>
</dbReference>
<dbReference type="PRINTS" id="PR00502">
    <property type="entry name" value="NUDIXFAMILY"/>
</dbReference>
<organism evidence="5 6">
    <name type="scientific">Halobacillus alkaliphilus</name>
    <dbReference type="NCBI Taxonomy" id="396056"/>
    <lineage>
        <taxon>Bacteria</taxon>
        <taxon>Bacillati</taxon>
        <taxon>Bacillota</taxon>
        <taxon>Bacilli</taxon>
        <taxon>Bacillales</taxon>
        <taxon>Bacillaceae</taxon>
        <taxon>Halobacillus</taxon>
    </lineage>
</organism>
<dbReference type="AlphaFoldDB" id="A0A1I2QQT3"/>
<dbReference type="EMBL" id="FOOG01000033">
    <property type="protein sequence ID" value="SFG30668.1"/>
    <property type="molecule type" value="Genomic_DNA"/>
</dbReference>
<sequence length="253" mass="29734">MIYKRYTYQIKPEQYEPCTRFFHEYILPAQLGHGARLIGRYVTTTRDEITSIWEYDSYEDYERITENVYASELYHMASQRKEELSPIFEHLKEDFIESTGDYHFTKHIVSVSAYITNKKGELLLVRNEHRNDTYEMPGGRMEKGESLEAAIRREILEETGIYAQIDGITGVYHNMTQGIVCIVFKGKYESGQLKIQPGETEEVMFQDLTEVDLTDLVTRDQFITRIKDARDSQGVAVESYYVKPYELLHRMEE</sequence>
<dbReference type="Gene3D" id="3.90.79.10">
    <property type="entry name" value="Nucleoside Triphosphate Pyrophosphohydrolase"/>
    <property type="match status" value="1"/>
</dbReference>
<name>A0A1I2QQT3_9BACI</name>
<dbReference type="InterPro" id="IPR012577">
    <property type="entry name" value="NIPSNAP"/>
</dbReference>
<proteinExistence type="inferred from homology"/>
<feature type="domain" description="Nudix hydrolase" evidence="4">
    <location>
        <begin position="106"/>
        <end position="229"/>
    </location>
</feature>
<reference evidence="6" key="1">
    <citation type="submission" date="2016-10" db="EMBL/GenBank/DDBJ databases">
        <authorList>
            <person name="Varghese N."/>
            <person name="Submissions S."/>
        </authorList>
    </citation>
    <scope>NUCLEOTIDE SEQUENCE [LARGE SCALE GENOMIC DNA]</scope>
    <source>
        <strain evidence="6">FP5</strain>
    </source>
</reference>
<keyword evidence="6" id="KW-1185">Reference proteome</keyword>
<dbReference type="GO" id="GO:0016787">
    <property type="term" value="F:hydrolase activity"/>
    <property type="evidence" value="ECO:0007669"/>
    <property type="project" value="UniProtKB-KW"/>
</dbReference>
<dbReference type="SUPFAM" id="SSF55811">
    <property type="entry name" value="Nudix"/>
    <property type="match status" value="1"/>
</dbReference>